<feature type="compositionally biased region" description="Basic and acidic residues" evidence="1">
    <location>
        <begin position="44"/>
        <end position="53"/>
    </location>
</feature>
<evidence type="ECO:0000256" key="1">
    <source>
        <dbReference type="SAM" id="MobiDB-lite"/>
    </source>
</evidence>
<dbReference type="Proteomes" id="UP000299102">
    <property type="component" value="Unassembled WGS sequence"/>
</dbReference>
<proteinExistence type="predicted"/>
<accession>A0A4C1YZJ0</accession>
<name>A0A4C1YZJ0_EUMVA</name>
<sequence>MLIALDREAATRRRSLAGEWKNLCKSDGPARTIRFVELVDDVGKPSTEEKSTHVETYSNGGALAAAEGTSANRRPRSPVPTSALDGTSAKGASGAYRACSILIYVMRSTSRVFATIDRNRWLPQNNVTELRPPSGGRRPSTLD</sequence>
<organism evidence="2 3">
    <name type="scientific">Eumeta variegata</name>
    <name type="common">Bagworm moth</name>
    <name type="synonym">Eumeta japonica</name>
    <dbReference type="NCBI Taxonomy" id="151549"/>
    <lineage>
        <taxon>Eukaryota</taxon>
        <taxon>Metazoa</taxon>
        <taxon>Ecdysozoa</taxon>
        <taxon>Arthropoda</taxon>
        <taxon>Hexapoda</taxon>
        <taxon>Insecta</taxon>
        <taxon>Pterygota</taxon>
        <taxon>Neoptera</taxon>
        <taxon>Endopterygota</taxon>
        <taxon>Lepidoptera</taxon>
        <taxon>Glossata</taxon>
        <taxon>Ditrysia</taxon>
        <taxon>Tineoidea</taxon>
        <taxon>Psychidae</taxon>
        <taxon>Oiketicinae</taxon>
        <taxon>Eumeta</taxon>
    </lineage>
</organism>
<keyword evidence="3" id="KW-1185">Reference proteome</keyword>
<gene>
    <name evidence="2" type="ORF">EVAR_53169_1</name>
</gene>
<evidence type="ECO:0000313" key="3">
    <source>
        <dbReference type="Proteomes" id="UP000299102"/>
    </source>
</evidence>
<reference evidence="2 3" key="1">
    <citation type="journal article" date="2019" name="Commun. Biol.">
        <title>The bagworm genome reveals a unique fibroin gene that provides high tensile strength.</title>
        <authorList>
            <person name="Kono N."/>
            <person name="Nakamura H."/>
            <person name="Ohtoshi R."/>
            <person name="Tomita M."/>
            <person name="Numata K."/>
            <person name="Arakawa K."/>
        </authorList>
    </citation>
    <scope>NUCLEOTIDE SEQUENCE [LARGE SCALE GENOMIC DNA]</scope>
</reference>
<comment type="caution">
    <text evidence="2">The sequence shown here is derived from an EMBL/GenBank/DDBJ whole genome shotgun (WGS) entry which is preliminary data.</text>
</comment>
<feature type="region of interest" description="Disordered" evidence="1">
    <location>
        <begin position="44"/>
        <end position="91"/>
    </location>
</feature>
<dbReference type="EMBL" id="BGZK01001443">
    <property type="protein sequence ID" value="GBP80029.1"/>
    <property type="molecule type" value="Genomic_DNA"/>
</dbReference>
<protein>
    <submittedName>
        <fullName evidence="2">Uncharacterized protein</fullName>
    </submittedName>
</protein>
<evidence type="ECO:0000313" key="2">
    <source>
        <dbReference type="EMBL" id="GBP80029.1"/>
    </source>
</evidence>
<dbReference type="AlphaFoldDB" id="A0A4C1YZJ0"/>